<sequence>MILLDTPGIHRPRTGLGRAMMRTVTQSLGGADVALAVVDGTRGLSDADRDLLRRLESFPGPRVIGINKIDAAPRLRRGELEAFYREQQLGPVVAFSARTGTNVEDPEDRGQGDSAADSLVGTLTAHLPFSPPLYPDGQITDLPEAFFASEIVRERMLENLHQEVPHAAAVRIEEYDDSGPLVRIAASLLLDRDSQKGIVIGRGGQMLKRIGTEARGRIEKRARPSGFSRSAESRLFSVLNIRLARTGRKRDAHFRVVVSDSVHGRVGRIVETLGHYHPRMPNDAEGRLLIKADRARYWLGHGAQPSLTVKSFLKKVLAEPAPSEENPAKEDPAKEDPAKENPAEEDQTEGSGSGESGSNGTE</sequence>
<dbReference type="Proteomes" id="UP001174909">
    <property type="component" value="Unassembled WGS sequence"/>
</dbReference>
<dbReference type="InterPro" id="IPR005662">
    <property type="entry name" value="GTPase_Era-like"/>
</dbReference>
<proteinExistence type="inferred from homology"/>
<dbReference type="InterPro" id="IPR015946">
    <property type="entry name" value="KH_dom-like_a/b"/>
</dbReference>
<dbReference type="GO" id="GO:0005829">
    <property type="term" value="C:cytosol"/>
    <property type="evidence" value="ECO:0007669"/>
    <property type="project" value="TreeGrafter"/>
</dbReference>
<dbReference type="InterPro" id="IPR004044">
    <property type="entry name" value="KH_dom_type_2"/>
</dbReference>
<dbReference type="HAMAP" id="MF_00385">
    <property type="entry name" value="Ribosomal_bS16"/>
    <property type="match status" value="1"/>
</dbReference>
<dbReference type="PROSITE" id="PS00732">
    <property type="entry name" value="RIBOSOMAL_S16"/>
    <property type="match status" value="1"/>
</dbReference>
<evidence type="ECO:0000256" key="1">
    <source>
        <dbReference type="ARBA" id="ARBA00006668"/>
    </source>
</evidence>
<dbReference type="GO" id="GO:0005525">
    <property type="term" value="F:GTP binding"/>
    <property type="evidence" value="ECO:0007669"/>
    <property type="project" value="InterPro"/>
</dbReference>
<name>A0AA35WJ11_GEOBA</name>
<dbReference type="GO" id="GO:0019843">
    <property type="term" value="F:rRNA binding"/>
    <property type="evidence" value="ECO:0007669"/>
    <property type="project" value="TreeGrafter"/>
</dbReference>
<dbReference type="AlphaFoldDB" id="A0AA35WJ11"/>
<evidence type="ECO:0000256" key="5">
    <source>
        <dbReference type="ARBA" id="ARBA00035263"/>
    </source>
</evidence>
<gene>
    <name evidence="9" type="ORF">GBAR_LOCUS13053</name>
</gene>
<dbReference type="GO" id="GO:0003735">
    <property type="term" value="F:structural constituent of ribosome"/>
    <property type="evidence" value="ECO:0007669"/>
    <property type="project" value="InterPro"/>
</dbReference>
<dbReference type="SUPFAM" id="SSF52540">
    <property type="entry name" value="P-loop containing nucleoside triphosphate hydrolases"/>
    <property type="match status" value="1"/>
</dbReference>
<dbReference type="Gene3D" id="3.30.300.20">
    <property type="match status" value="1"/>
</dbReference>
<comment type="similarity">
    <text evidence="1">Belongs to the bacterial ribosomal protein bS16 family.</text>
</comment>
<dbReference type="InterPro" id="IPR023803">
    <property type="entry name" value="Ribosomal_bS16_dom_sf"/>
</dbReference>
<evidence type="ECO:0000256" key="2">
    <source>
        <dbReference type="ARBA" id="ARBA00022884"/>
    </source>
</evidence>
<reference evidence="9" key="1">
    <citation type="submission" date="2023-03" db="EMBL/GenBank/DDBJ databases">
        <authorList>
            <person name="Steffen K."/>
            <person name="Cardenas P."/>
        </authorList>
    </citation>
    <scope>NUCLEOTIDE SEQUENCE</scope>
</reference>
<evidence type="ECO:0000313" key="10">
    <source>
        <dbReference type="Proteomes" id="UP001174909"/>
    </source>
</evidence>
<feature type="compositionally biased region" description="Basic and acidic residues" evidence="7">
    <location>
        <begin position="326"/>
        <end position="342"/>
    </location>
</feature>
<dbReference type="InterPro" id="IPR020592">
    <property type="entry name" value="Ribosomal_bS16_CS"/>
</dbReference>
<dbReference type="Pfam" id="PF07650">
    <property type="entry name" value="KH_2"/>
    <property type="match status" value="1"/>
</dbReference>
<dbReference type="CDD" id="cd22534">
    <property type="entry name" value="KH-II_Era"/>
    <property type="match status" value="1"/>
</dbReference>
<keyword evidence="4" id="KW-0687">Ribonucleoprotein</keyword>
<dbReference type="PANTHER" id="PTHR42698">
    <property type="entry name" value="GTPASE ERA"/>
    <property type="match status" value="1"/>
</dbReference>
<comment type="caution">
    <text evidence="9">The sequence shown here is derived from an EMBL/GenBank/DDBJ whole genome shotgun (WGS) entry which is preliminary data.</text>
</comment>
<evidence type="ECO:0000256" key="7">
    <source>
        <dbReference type="SAM" id="MobiDB-lite"/>
    </source>
</evidence>
<dbReference type="EMBL" id="CASHTH010001945">
    <property type="protein sequence ID" value="CAI8022194.1"/>
    <property type="molecule type" value="Genomic_DNA"/>
</dbReference>
<dbReference type="Pfam" id="PF00886">
    <property type="entry name" value="Ribosomal_S16"/>
    <property type="match status" value="1"/>
</dbReference>
<keyword evidence="3" id="KW-0689">Ribosomal protein</keyword>
<evidence type="ECO:0000256" key="3">
    <source>
        <dbReference type="ARBA" id="ARBA00022980"/>
    </source>
</evidence>
<keyword evidence="2" id="KW-0694">RNA-binding</keyword>
<dbReference type="GO" id="GO:1990904">
    <property type="term" value="C:ribonucleoprotein complex"/>
    <property type="evidence" value="ECO:0007669"/>
    <property type="project" value="UniProtKB-KW"/>
</dbReference>
<dbReference type="GO" id="GO:0000028">
    <property type="term" value="P:ribosomal small subunit assembly"/>
    <property type="evidence" value="ECO:0007669"/>
    <property type="project" value="TreeGrafter"/>
</dbReference>
<keyword evidence="10" id="KW-1185">Reference proteome</keyword>
<dbReference type="Gene3D" id="3.30.1320.10">
    <property type="match status" value="1"/>
</dbReference>
<dbReference type="NCBIfam" id="TIGR00436">
    <property type="entry name" value="era"/>
    <property type="match status" value="1"/>
</dbReference>
<dbReference type="SUPFAM" id="SSF54814">
    <property type="entry name" value="Prokaryotic type KH domain (KH-domain type II)"/>
    <property type="match status" value="1"/>
</dbReference>
<dbReference type="InterPro" id="IPR000307">
    <property type="entry name" value="Ribosomal_bS16"/>
</dbReference>
<evidence type="ECO:0000256" key="6">
    <source>
        <dbReference type="ARBA" id="ARBA00035438"/>
    </source>
</evidence>
<dbReference type="InterPro" id="IPR027417">
    <property type="entry name" value="P-loop_NTPase"/>
</dbReference>
<feature type="region of interest" description="Disordered" evidence="7">
    <location>
        <begin position="318"/>
        <end position="362"/>
    </location>
</feature>
<dbReference type="SUPFAM" id="SSF54565">
    <property type="entry name" value="Ribosomal protein S16"/>
    <property type="match status" value="1"/>
</dbReference>
<evidence type="ECO:0000256" key="4">
    <source>
        <dbReference type="ARBA" id="ARBA00023274"/>
    </source>
</evidence>
<dbReference type="GO" id="GO:0006412">
    <property type="term" value="P:translation"/>
    <property type="evidence" value="ECO:0007669"/>
    <property type="project" value="InterPro"/>
</dbReference>
<dbReference type="GO" id="GO:0005840">
    <property type="term" value="C:ribosome"/>
    <property type="evidence" value="ECO:0007669"/>
    <property type="project" value="UniProtKB-KW"/>
</dbReference>
<feature type="compositionally biased region" description="Gly residues" evidence="7">
    <location>
        <begin position="351"/>
        <end position="362"/>
    </location>
</feature>
<feature type="domain" description="KH type-2" evidence="8">
    <location>
        <begin position="163"/>
        <end position="220"/>
    </location>
</feature>
<dbReference type="Gene3D" id="3.40.50.300">
    <property type="entry name" value="P-loop containing nucleotide triphosphate hydrolases"/>
    <property type="match status" value="1"/>
</dbReference>
<organism evidence="9 10">
    <name type="scientific">Geodia barretti</name>
    <name type="common">Barrett's horny sponge</name>
    <dbReference type="NCBI Taxonomy" id="519541"/>
    <lineage>
        <taxon>Eukaryota</taxon>
        <taxon>Metazoa</taxon>
        <taxon>Porifera</taxon>
        <taxon>Demospongiae</taxon>
        <taxon>Heteroscleromorpha</taxon>
        <taxon>Tetractinellida</taxon>
        <taxon>Astrophorina</taxon>
        <taxon>Geodiidae</taxon>
        <taxon>Geodia</taxon>
    </lineage>
</organism>
<dbReference type="GO" id="GO:0043024">
    <property type="term" value="F:ribosomal small subunit binding"/>
    <property type="evidence" value="ECO:0007669"/>
    <property type="project" value="TreeGrafter"/>
</dbReference>
<protein>
    <recommendedName>
        <fullName evidence="5">Small ribosomal subunit protein bS16m</fullName>
    </recommendedName>
    <alternativeName>
        <fullName evidence="6">28S ribosomal protein S16, mitochondrial</fullName>
    </alternativeName>
</protein>
<evidence type="ECO:0000259" key="8">
    <source>
        <dbReference type="Pfam" id="PF07650"/>
    </source>
</evidence>
<dbReference type="PANTHER" id="PTHR42698:SF1">
    <property type="entry name" value="GTPASE ERA, MITOCHONDRIAL"/>
    <property type="match status" value="1"/>
</dbReference>
<accession>A0AA35WJ11</accession>
<dbReference type="NCBIfam" id="TIGR00002">
    <property type="entry name" value="S16"/>
    <property type="match status" value="1"/>
</dbReference>
<evidence type="ECO:0000313" key="9">
    <source>
        <dbReference type="EMBL" id="CAI8022194.1"/>
    </source>
</evidence>
<dbReference type="InterPro" id="IPR009019">
    <property type="entry name" value="KH_sf_prok-type"/>
</dbReference>